<feature type="domain" description="Piwi" evidence="2">
    <location>
        <begin position="449"/>
        <end position="759"/>
    </location>
</feature>
<dbReference type="PROSITE" id="PS50822">
    <property type="entry name" value="PIWI"/>
    <property type="match status" value="1"/>
</dbReference>
<dbReference type="GO" id="GO:0003723">
    <property type="term" value="F:RNA binding"/>
    <property type="evidence" value="ECO:0007669"/>
    <property type="project" value="InterPro"/>
</dbReference>
<accession>A0A9P3G5P0</accession>
<dbReference type="InterPro" id="IPR036085">
    <property type="entry name" value="PAZ_dom_sf"/>
</dbReference>
<dbReference type="OrthoDB" id="10252740at2759"/>
<proteinExistence type="predicted"/>
<evidence type="ECO:0000259" key="2">
    <source>
        <dbReference type="PROSITE" id="PS50822"/>
    </source>
</evidence>
<dbReference type="SMART" id="SM01163">
    <property type="entry name" value="DUF1785"/>
    <property type="match status" value="1"/>
</dbReference>
<dbReference type="EMBL" id="BPQB01000009">
    <property type="protein sequence ID" value="GJE88334.1"/>
    <property type="molecule type" value="Genomic_DNA"/>
</dbReference>
<protein>
    <submittedName>
        <fullName evidence="3">Argonaute-like protein</fullName>
    </submittedName>
</protein>
<dbReference type="SUPFAM" id="SSF53098">
    <property type="entry name" value="Ribonuclease H-like"/>
    <property type="match status" value="1"/>
</dbReference>
<dbReference type="InterPro" id="IPR003100">
    <property type="entry name" value="PAZ_dom"/>
</dbReference>
<dbReference type="InterPro" id="IPR045246">
    <property type="entry name" value="Piwi_ago-like"/>
</dbReference>
<dbReference type="Pfam" id="PF08699">
    <property type="entry name" value="ArgoL1"/>
    <property type="match status" value="1"/>
</dbReference>
<dbReference type="InterPro" id="IPR012337">
    <property type="entry name" value="RNaseH-like_sf"/>
</dbReference>
<dbReference type="Gene3D" id="2.170.260.10">
    <property type="entry name" value="paz domain"/>
    <property type="match status" value="1"/>
</dbReference>
<dbReference type="Pfam" id="PF02171">
    <property type="entry name" value="Piwi"/>
    <property type="match status" value="1"/>
</dbReference>
<name>A0A9P3G5P0_9APHY</name>
<reference evidence="3 4" key="1">
    <citation type="submission" date="2021-08" db="EMBL/GenBank/DDBJ databases">
        <title>Draft Genome Sequence of Phanerochaete sordida strain YK-624.</title>
        <authorList>
            <person name="Mori T."/>
            <person name="Dohra H."/>
            <person name="Suzuki T."/>
            <person name="Kawagishi H."/>
            <person name="Hirai H."/>
        </authorList>
    </citation>
    <scope>NUCLEOTIDE SEQUENCE [LARGE SCALE GENOMIC DNA]</scope>
    <source>
        <strain evidence="3 4">YK-624</strain>
    </source>
</reference>
<dbReference type="Gene3D" id="3.40.50.2300">
    <property type="match status" value="1"/>
</dbReference>
<sequence>MVVTADSSRYSWRIPIRHGALRAGNRCPSGSGSHSLQASTRSECIFVVRRQMILTLRMSSHLHRYMEGIQSMNCDIRTAITAFNLAVRQEPTSKYPSNLRSFFPGDETKDVGGGMVLWRGLFQSVQPAVGRMLVNIDISAAMMYKPGPLISLCLELLGKDPADANPDLLARTRGLSASDRKRLSDMVAGIKVLVTSGSDIPIKGPRTISWLTRNGASVEDFDLRLEDGGSRRMSVAEHFQTVHNCTLQYPDILCAVVKDGTKIPLELCEVLPGQIIRKPVPSDKTQAMLEFSTIKPRDRFASIKAGLGVLAFGQSEYVRGFGLHVDVDHGPLAINSRILSAPILKYGEGSKQRHVTPKDGSWNMADKKFFRPCRINQWIVVVYEAPNRFGPRQAQEMIKSLLHACNATGIDVINKDPLVRWENTQQDVALQLLSAGRACIDRNGSPPQLIVVVLPSDENAGLYTAVKHFGDIRQGVATQCLKSDKCDHAKHQYFASVCLKINVKCGGINFVPGKYSAPMLTDPHIPTVVMGADASHPPPHTTDRPSFTALVANVDLHSAKYSADCRVQISREEVIDDLEDMTKTLLERYKKYGKDIEKRPGNPDPKRLIFFRKCVSEGQFQQVLDKELPRIKAACASLEMKPAITLIAAGKRHHTRFVPAKGARSDESGNCPAGTVVDTDIVSPVDFDFYLQSHGGQLGTSRPTHYHVLHDDSKFSSDALQGLCFALCHVYARSTRSVSIPAPVYYARLVCKRAWNHYDPALNFNDSPKAFPEDDGDMRLHQYYDHFQRLNERMHFMMYFS</sequence>
<dbReference type="CDD" id="cd04657">
    <property type="entry name" value="Piwi_ago-like"/>
    <property type="match status" value="1"/>
</dbReference>
<dbReference type="Proteomes" id="UP000703269">
    <property type="component" value="Unassembled WGS sequence"/>
</dbReference>
<comment type="caution">
    <text evidence="3">The sequence shown here is derived from an EMBL/GenBank/DDBJ whole genome shotgun (WGS) entry which is preliminary data.</text>
</comment>
<dbReference type="AlphaFoldDB" id="A0A9P3G5P0"/>
<dbReference type="InterPro" id="IPR014811">
    <property type="entry name" value="ArgoL1"/>
</dbReference>
<evidence type="ECO:0000259" key="1">
    <source>
        <dbReference type="PROSITE" id="PS50821"/>
    </source>
</evidence>
<dbReference type="PROSITE" id="PS50821">
    <property type="entry name" value="PAZ"/>
    <property type="match status" value="1"/>
</dbReference>
<dbReference type="InterPro" id="IPR003165">
    <property type="entry name" value="Piwi"/>
</dbReference>
<evidence type="ECO:0000313" key="3">
    <source>
        <dbReference type="EMBL" id="GJE88334.1"/>
    </source>
</evidence>
<dbReference type="Pfam" id="PF16487">
    <property type="entry name" value="ArgoMid"/>
    <property type="match status" value="1"/>
</dbReference>
<keyword evidence="4" id="KW-1185">Reference proteome</keyword>
<dbReference type="PANTHER" id="PTHR22891">
    <property type="entry name" value="EUKARYOTIC TRANSLATION INITIATION FACTOR 2C"/>
    <property type="match status" value="1"/>
</dbReference>
<dbReference type="InterPro" id="IPR036397">
    <property type="entry name" value="RNaseH_sf"/>
</dbReference>
<dbReference type="Gene3D" id="3.30.420.10">
    <property type="entry name" value="Ribonuclease H-like superfamily/Ribonuclease H"/>
    <property type="match status" value="1"/>
</dbReference>
<evidence type="ECO:0000313" key="4">
    <source>
        <dbReference type="Proteomes" id="UP000703269"/>
    </source>
</evidence>
<dbReference type="SUPFAM" id="SSF101690">
    <property type="entry name" value="PAZ domain"/>
    <property type="match status" value="1"/>
</dbReference>
<organism evidence="3 4">
    <name type="scientific">Phanerochaete sordida</name>
    <dbReference type="NCBI Taxonomy" id="48140"/>
    <lineage>
        <taxon>Eukaryota</taxon>
        <taxon>Fungi</taxon>
        <taxon>Dikarya</taxon>
        <taxon>Basidiomycota</taxon>
        <taxon>Agaricomycotina</taxon>
        <taxon>Agaricomycetes</taxon>
        <taxon>Polyporales</taxon>
        <taxon>Phanerochaetaceae</taxon>
        <taxon>Phanerochaete</taxon>
    </lineage>
</organism>
<feature type="domain" description="PAZ" evidence="1">
    <location>
        <begin position="148"/>
        <end position="272"/>
    </location>
</feature>
<dbReference type="InterPro" id="IPR032473">
    <property type="entry name" value="Argonaute_Mid_dom"/>
</dbReference>
<dbReference type="CDD" id="cd02846">
    <property type="entry name" value="PAZ_argonaute_like"/>
    <property type="match status" value="1"/>
</dbReference>
<gene>
    <name evidence="3" type="ORF">PsYK624_044170</name>
</gene>
<dbReference type="SMART" id="SM00950">
    <property type="entry name" value="Piwi"/>
    <property type="match status" value="1"/>
</dbReference>